<organism evidence="1 2">
    <name type="scientific">Mycoplasma mycoides subsp. capri LC str. 95010</name>
    <dbReference type="NCBI Taxonomy" id="862259"/>
    <lineage>
        <taxon>Bacteria</taxon>
        <taxon>Bacillati</taxon>
        <taxon>Mycoplasmatota</taxon>
        <taxon>Mollicutes</taxon>
        <taxon>Mycoplasmataceae</taxon>
        <taxon>Mycoplasma</taxon>
    </lineage>
</organism>
<dbReference type="EMBL" id="FQ377874">
    <property type="protein sequence ID" value="CBW54185.1"/>
    <property type="molecule type" value="Genomic_DNA"/>
</dbReference>
<name>F4MQ02_MYCML</name>
<reference evidence="2" key="1">
    <citation type="journal article" date="2011" name="BMC Genomics">
        <title>Mycoplasma mycoides, from "mycoides Small Colony" to "capri". A microevolutionary perspective.</title>
        <authorList>
            <person name="Thiaucourt F."/>
            <person name="Manso-Silvan L."/>
            <person name="Salah W."/>
            <person name="Barbe V."/>
            <person name="Berger A."/>
            <person name="Jacob D."/>
            <person name="Breton M."/>
            <person name="Dupuy V."/>
            <person name="Lomenech A.M."/>
            <person name="Blanchard A."/>
            <person name="Sirand-Pugnet P."/>
        </authorList>
    </citation>
    <scope>NUCLEOTIDE SEQUENCE [LARGE SCALE GENOMIC DNA]</scope>
    <source>
        <strain evidence="2">95010</strain>
    </source>
</reference>
<evidence type="ECO:0000313" key="2">
    <source>
        <dbReference type="Proteomes" id="UP000010103"/>
    </source>
</evidence>
<accession>F4MQ02</accession>
<dbReference type="AlphaFoldDB" id="F4MQ02"/>
<proteinExistence type="predicted"/>
<dbReference type="HOGENOM" id="CLU_157179_0_0_14"/>
<dbReference type="RefSeq" id="WP_013729581.1">
    <property type="nucleotide sequence ID" value="NC_015431.1"/>
</dbReference>
<protein>
    <submittedName>
        <fullName evidence="1">Uncharacterized protein</fullName>
    </submittedName>
</protein>
<reference evidence="2" key="2">
    <citation type="journal article" date="2011" name="BMC Genomics">
        <title>Mycoplasma mycoides, from mycoides Small Colony to capri. A microevolutionary perspective.</title>
        <authorList>
            <person name="Thiaucourt F."/>
            <person name="Manso-Silvan L."/>
            <person name="Salah W."/>
            <person name="Barbe V."/>
            <person name="Berger A."/>
            <person name="Jacob D."/>
            <person name="Breton M."/>
            <person name="Dupuy V."/>
            <person name="Lomenech A.M."/>
            <person name="Blanchard A."/>
            <person name="Sirand-Pugnet P."/>
        </authorList>
    </citation>
    <scope>NUCLEOTIDE SEQUENCE [LARGE SCALE GENOMIC DNA]</scope>
    <source>
        <strain evidence="2">95010</strain>
    </source>
</reference>
<evidence type="ECO:0000313" key="1">
    <source>
        <dbReference type="EMBL" id="CBW54185.1"/>
    </source>
</evidence>
<dbReference type="KEGG" id="mml:MLC_4570"/>
<dbReference type="OrthoDB" id="398965at2"/>
<gene>
    <name evidence="1" type="ORF">MLC_4570</name>
</gene>
<sequence length="129" mass="15397">MNKNKKILSNNSKISTSPKLFKKDIFFKIAIVHKLDNGFDFKSLTIEGIKEFHNFINEILNKKMTISQVENLYMRKTSNPFNNRTVDQQIEIREIHLGKNRQPFRLFGYFNDDNYFVLTKIDPNHNFHE</sequence>
<dbReference type="Proteomes" id="UP000010103">
    <property type="component" value="Chromosome"/>
</dbReference>
<dbReference type="NCBIfam" id="NF046006">
    <property type="entry name" value="MAG6450_fam"/>
    <property type="match status" value="1"/>
</dbReference>